<dbReference type="Proteomes" id="UP000256485">
    <property type="component" value="Unassembled WGS sequence"/>
</dbReference>
<proteinExistence type="predicted"/>
<dbReference type="PANTHER" id="PTHR22642:SF2">
    <property type="entry name" value="PROTEIN LONG AFTER FAR-RED 3"/>
    <property type="match status" value="1"/>
</dbReference>
<comment type="caution">
    <text evidence="2">The sequence shown here is derived from an EMBL/GenBank/DDBJ whole genome shotgun (WGS) entry which is preliminary data.</text>
</comment>
<dbReference type="SUPFAM" id="SSF51556">
    <property type="entry name" value="Metallo-dependent hydrolases"/>
    <property type="match status" value="1"/>
</dbReference>
<dbReference type="GO" id="GO:0016810">
    <property type="term" value="F:hydrolase activity, acting on carbon-nitrogen (but not peptide) bonds"/>
    <property type="evidence" value="ECO:0007669"/>
    <property type="project" value="InterPro"/>
</dbReference>
<feature type="domain" description="Amidohydrolase 3" evidence="1">
    <location>
        <begin position="1"/>
        <end position="336"/>
    </location>
</feature>
<accession>A0A3D9V343</accession>
<dbReference type="SUPFAM" id="SSF51338">
    <property type="entry name" value="Composite domain of metallo-dependent hydrolases"/>
    <property type="match status" value="1"/>
</dbReference>
<dbReference type="InterPro" id="IPR013108">
    <property type="entry name" value="Amidohydro_3"/>
</dbReference>
<evidence type="ECO:0000313" key="3">
    <source>
        <dbReference type="Proteomes" id="UP000256485"/>
    </source>
</evidence>
<feature type="non-terminal residue" evidence="2">
    <location>
        <position position="1"/>
    </location>
</feature>
<evidence type="ECO:0000313" key="2">
    <source>
        <dbReference type="EMBL" id="REF34640.1"/>
    </source>
</evidence>
<dbReference type="AlphaFoldDB" id="A0A3D9V343"/>
<keyword evidence="2" id="KW-0378">Hydrolase</keyword>
<keyword evidence="3" id="KW-1185">Reference proteome</keyword>
<evidence type="ECO:0000259" key="1">
    <source>
        <dbReference type="Pfam" id="PF07969"/>
    </source>
</evidence>
<sequence length="341" mass="36089">HHLARDLAHALITRSQREAAIQAALDAAAAAGLGCVHEMAAPHLNPEDDLVLLTQLSARRATVEVVTYWGEHVSSGGVARAQQLGCAGAAGDLCVDGALGSHTAALDKPYDDRPDHTGYLYLDVDEIAEHVVACTRAGLQAGFHCIGDAAVHAVVDGLRRAEQQVGLESLRARRHRLEHAEMLAPELLPTLATYGVVLSGQPAFDAAWGGPSGMYARRLGADRALLTNPWAQIVDAGVPLAFGSDSPVTPFDPWGAVRAAVDHHHPDARISVEQAFAAHTRGGWHAAGRDDGGDLTVGADATFVVWDHASPDLPELHPDAPSPACVRTVVRGRTVYDRERA</sequence>
<dbReference type="Gene3D" id="3.20.20.140">
    <property type="entry name" value="Metal-dependent hydrolases"/>
    <property type="match status" value="1"/>
</dbReference>
<dbReference type="PANTHER" id="PTHR22642">
    <property type="entry name" value="IMIDAZOLONEPROPIONASE"/>
    <property type="match status" value="1"/>
</dbReference>
<organism evidence="2 3">
    <name type="scientific">Thermasporomyces composti</name>
    <dbReference type="NCBI Taxonomy" id="696763"/>
    <lineage>
        <taxon>Bacteria</taxon>
        <taxon>Bacillati</taxon>
        <taxon>Actinomycetota</taxon>
        <taxon>Actinomycetes</taxon>
        <taxon>Propionibacteriales</taxon>
        <taxon>Nocardioidaceae</taxon>
        <taxon>Thermasporomyces</taxon>
    </lineage>
</organism>
<reference evidence="2 3" key="1">
    <citation type="submission" date="2018-08" db="EMBL/GenBank/DDBJ databases">
        <title>Sequencing the genomes of 1000 actinobacteria strains.</title>
        <authorList>
            <person name="Klenk H.-P."/>
        </authorList>
    </citation>
    <scope>NUCLEOTIDE SEQUENCE [LARGE SCALE GENOMIC DNA]</scope>
    <source>
        <strain evidence="2 3">DSM 22891</strain>
    </source>
</reference>
<protein>
    <submittedName>
        <fullName evidence="2">Amidohydrolase family protein</fullName>
    </submittedName>
</protein>
<dbReference type="OrthoDB" id="3173428at2"/>
<dbReference type="RefSeq" id="WP_115848568.1">
    <property type="nucleotide sequence ID" value="NZ_QTUC01000001.1"/>
</dbReference>
<dbReference type="EMBL" id="QTUC01000001">
    <property type="protein sequence ID" value="REF34640.1"/>
    <property type="molecule type" value="Genomic_DNA"/>
</dbReference>
<gene>
    <name evidence="2" type="ORF">DFJ64_0001</name>
</gene>
<dbReference type="Pfam" id="PF07969">
    <property type="entry name" value="Amidohydro_3"/>
    <property type="match status" value="1"/>
</dbReference>
<name>A0A3D9V343_THECX</name>
<dbReference type="InterPro" id="IPR032466">
    <property type="entry name" value="Metal_Hydrolase"/>
</dbReference>
<dbReference type="InterPro" id="IPR011059">
    <property type="entry name" value="Metal-dep_hydrolase_composite"/>
</dbReference>